<comment type="caution">
    <text evidence="2">The sequence shown here is derived from an EMBL/GenBank/DDBJ whole genome shotgun (WGS) entry which is preliminary data.</text>
</comment>
<protein>
    <submittedName>
        <fullName evidence="2">Uncharacterized protein</fullName>
    </submittedName>
</protein>
<evidence type="ECO:0000256" key="1">
    <source>
        <dbReference type="SAM" id="MobiDB-lite"/>
    </source>
</evidence>
<proteinExistence type="predicted"/>
<dbReference type="Proteomes" id="UP000664132">
    <property type="component" value="Unassembled WGS sequence"/>
</dbReference>
<organism evidence="2 3">
    <name type="scientific">Cadophora malorum</name>
    <dbReference type="NCBI Taxonomy" id="108018"/>
    <lineage>
        <taxon>Eukaryota</taxon>
        <taxon>Fungi</taxon>
        <taxon>Dikarya</taxon>
        <taxon>Ascomycota</taxon>
        <taxon>Pezizomycotina</taxon>
        <taxon>Leotiomycetes</taxon>
        <taxon>Helotiales</taxon>
        <taxon>Ploettnerulaceae</taxon>
        <taxon>Cadophora</taxon>
    </lineage>
</organism>
<feature type="region of interest" description="Disordered" evidence="1">
    <location>
        <begin position="1"/>
        <end position="51"/>
    </location>
</feature>
<accession>A0A8H8BWQ9</accession>
<gene>
    <name evidence="2" type="ORF">IFR04_000370</name>
</gene>
<feature type="compositionally biased region" description="Basic and acidic residues" evidence="1">
    <location>
        <begin position="7"/>
        <end position="27"/>
    </location>
</feature>
<dbReference type="AlphaFoldDB" id="A0A8H8BWQ9"/>
<keyword evidence="3" id="KW-1185">Reference proteome</keyword>
<reference evidence="2" key="1">
    <citation type="submission" date="2021-02" db="EMBL/GenBank/DDBJ databases">
        <title>Genome sequence Cadophora malorum strain M34.</title>
        <authorList>
            <person name="Stefanovic E."/>
            <person name="Vu D."/>
            <person name="Scully C."/>
            <person name="Dijksterhuis J."/>
            <person name="Roader J."/>
            <person name="Houbraken J."/>
        </authorList>
    </citation>
    <scope>NUCLEOTIDE SEQUENCE</scope>
    <source>
        <strain evidence="2">M34</strain>
    </source>
</reference>
<evidence type="ECO:0000313" key="3">
    <source>
        <dbReference type="Proteomes" id="UP000664132"/>
    </source>
</evidence>
<sequence length="74" mass="8208">MEQIDAVDSKSSEQYQRTERMKPRPTIEKVTPLDPDGTNFTMTVTVDPPRMFAPDTGAVTLTRERLGVQGGVNV</sequence>
<dbReference type="EMBL" id="JAFJYH010000002">
    <property type="protein sequence ID" value="KAG4426488.1"/>
    <property type="molecule type" value="Genomic_DNA"/>
</dbReference>
<name>A0A8H8BWQ9_9HELO</name>
<evidence type="ECO:0000313" key="2">
    <source>
        <dbReference type="EMBL" id="KAG4426488.1"/>
    </source>
</evidence>